<feature type="active site" description="Proton donor/acceptor" evidence="2">
    <location>
        <position position="136"/>
    </location>
</feature>
<comment type="caution">
    <text evidence="5">The sequence shown here is derived from an EMBL/GenBank/DDBJ whole genome shotgun (WGS) entry which is preliminary data.</text>
</comment>
<name>A0A561U5D5_9PSEU</name>
<keyword evidence="4" id="KW-0472">Membrane</keyword>
<proteinExistence type="predicted"/>
<protein>
    <submittedName>
        <fullName evidence="5">LPXTG-site transpeptidase (Sortase) family protein</fullName>
    </submittedName>
</protein>
<sequence>MVSSVQSPPRPPGDSRSTARAAIRISGELMITAGLVLLLFVFYVVYVTDLFTAREQADATGRMRSEWHDQQRHPIAEPPPPARGTGFAQLFLPTLGPDSGFTVLEGTDLTTLSGGPGHYSGTAWPGEQGNFAVAGHRIGRGAPFNELDELSSCAPIVVETATHWYVYRVLPMPGEAASWNGGTGDPRCQGVAPIPAPYDHVVGRHVVRPEQGEVIFPVPGLPPEALPRERLTRLITLTTCNPEFSARERLIVHGVLTTQYPKLADHPELRPPELEER</sequence>
<keyword evidence="4" id="KW-1133">Transmembrane helix</keyword>
<keyword evidence="6" id="KW-1185">Reference proteome</keyword>
<evidence type="ECO:0000256" key="1">
    <source>
        <dbReference type="ARBA" id="ARBA00022801"/>
    </source>
</evidence>
<accession>A0A561U5D5</accession>
<dbReference type="InterPro" id="IPR023365">
    <property type="entry name" value="Sortase_dom-sf"/>
</dbReference>
<dbReference type="Gene3D" id="2.40.260.10">
    <property type="entry name" value="Sortase"/>
    <property type="match status" value="1"/>
</dbReference>
<dbReference type="RefSeq" id="WP_145740617.1">
    <property type="nucleotide sequence ID" value="NZ_VIWX01000003.1"/>
</dbReference>
<reference evidence="5 6" key="1">
    <citation type="submission" date="2019-06" db="EMBL/GenBank/DDBJ databases">
        <title>Sequencing the genomes of 1000 actinobacteria strains.</title>
        <authorList>
            <person name="Klenk H.-P."/>
        </authorList>
    </citation>
    <scope>NUCLEOTIDE SEQUENCE [LARGE SCALE GENOMIC DNA]</scope>
    <source>
        <strain evidence="5 6">DSM 46699</strain>
    </source>
</reference>
<evidence type="ECO:0000256" key="4">
    <source>
        <dbReference type="SAM" id="Phobius"/>
    </source>
</evidence>
<dbReference type="InterPro" id="IPR042003">
    <property type="entry name" value="Sortase_E"/>
</dbReference>
<dbReference type="EMBL" id="VIWX01000003">
    <property type="protein sequence ID" value="TWF94572.1"/>
    <property type="molecule type" value="Genomic_DNA"/>
</dbReference>
<dbReference type="AlphaFoldDB" id="A0A561U5D5"/>
<dbReference type="OrthoDB" id="5242879at2"/>
<feature type="transmembrane region" description="Helical" evidence="4">
    <location>
        <begin position="21"/>
        <end position="46"/>
    </location>
</feature>
<evidence type="ECO:0000256" key="3">
    <source>
        <dbReference type="SAM" id="MobiDB-lite"/>
    </source>
</evidence>
<dbReference type="InterPro" id="IPR005754">
    <property type="entry name" value="Sortase"/>
</dbReference>
<dbReference type="Proteomes" id="UP000316184">
    <property type="component" value="Unassembled WGS sequence"/>
</dbReference>
<dbReference type="SUPFAM" id="SSF63817">
    <property type="entry name" value="Sortase"/>
    <property type="match status" value="1"/>
</dbReference>
<dbReference type="GO" id="GO:0016787">
    <property type="term" value="F:hydrolase activity"/>
    <property type="evidence" value="ECO:0007669"/>
    <property type="project" value="UniProtKB-KW"/>
</dbReference>
<feature type="region of interest" description="Disordered" evidence="3">
    <location>
        <begin position="62"/>
        <end position="83"/>
    </location>
</feature>
<dbReference type="CDD" id="cd05830">
    <property type="entry name" value="Sortase_E"/>
    <property type="match status" value="1"/>
</dbReference>
<evidence type="ECO:0000313" key="6">
    <source>
        <dbReference type="Proteomes" id="UP000316184"/>
    </source>
</evidence>
<keyword evidence="4" id="KW-0812">Transmembrane</keyword>
<dbReference type="Pfam" id="PF04203">
    <property type="entry name" value="Sortase"/>
    <property type="match status" value="1"/>
</dbReference>
<dbReference type="NCBIfam" id="NF033747">
    <property type="entry name" value="class_E_sortase"/>
    <property type="match status" value="1"/>
</dbReference>
<keyword evidence="1" id="KW-0378">Hydrolase</keyword>
<feature type="compositionally biased region" description="Basic and acidic residues" evidence="3">
    <location>
        <begin position="62"/>
        <end position="75"/>
    </location>
</feature>
<organism evidence="5 6">
    <name type="scientific">Saccharopolyspora dendranthemae</name>
    <dbReference type="NCBI Taxonomy" id="1181886"/>
    <lineage>
        <taxon>Bacteria</taxon>
        <taxon>Bacillati</taxon>
        <taxon>Actinomycetota</taxon>
        <taxon>Actinomycetes</taxon>
        <taxon>Pseudonocardiales</taxon>
        <taxon>Pseudonocardiaceae</taxon>
        <taxon>Saccharopolyspora</taxon>
    </lineage>
</organism>
<evidence type="ECO:0000313" key="5">
    <source>
        <dbReference type="EMBL" id="TWF94572.1"/>
    </source>
</evidence>
<evidence type="ECO:0000256" key="2">
    <source>
        <dbReference type="PIRSR" id="PIRSR605754-1"/>
    </source>
</evidence>
<dbReference type="InterPro" id="IPR053465">
    <property type="entry name" value="Sortase_Class_E"/>
</dbReference>
<gene>
    <name evidence="5" type="ORF">FHU35_13285</name>
</gene>
<feature type="active site" description="Acyl-thioester intermediate" evidence="2">
    <location>
        <position position="240"/>
    </location>
</feature>